<evidence type="ECO:0000256" key="1">
    <source>
        <dbReference type="ARBA" id="ARBA00000085"/>
    </source>
</evidence>
<evidence type="ECO:0000259" key="9">
    <source>
        <dbReference type="PROSITE" id="PS50112"/>
    </source>
</evidence>
<evidence type="ECO:0000313" key="11">
    <source>
        <dbReference type="EMBL" id="MEP0865264.1"/>
    </source>
</evidence>
<dbReference type="Pfam" id="PF08447">
    <property type="entry name" value="PAS_3"/>
    <property type="match status" value="1"/>
</dbReference>
<dbReference type="NCBIfam" id="TIGR00229">
    <property type="entry name" value="sensory_box"/>
    <property type="match status" value="5"/>
</dbReference>
<dbReference type="SUPFAM" id="SSF55785">
    <property type="entry name" value="PYP-like sensor domain (PAS domain)"/>
    <property type="match status" value="6"/>
</dbReference>
<accession>A0ABV0JPA2</accession>
<feature type="domain" description="PAS" evidence="9">
    <location>
        <begin position="177"/>
        <end position="247"/>
    </location>
</feature>
<feature type="domain" description="PAS" evidence="9">
    <location>
        <begin position="433"/>
        <end position="503"/>
    </location>
</feature>
<dbReference type="SUPFAM" id="SSF55874">
    <property type="entry name" value="ATPase domain of HSP90 chaperone/DNA topoisomerase II/histidine kinase"/>
    <property type="match status" value="1"/>
</dbReference>
<dbReference type="SMART" id="SM00091">
    <property type="entry name" value="PAS"/>
    <property type="match status" value="6"/>
</dbReference>
<keyword evidence="4" id="KW-0808">Transferase</keyword>
<dbReference type="SMART" id="SM00086">
    <property type="entry name" value="PAC"/>
    <property type="match status" value="3"/>
</dbReference>
<dbReference type="InterPro" id="IPR001610">
    <property type="entry name" value="PAC"/>
</dbReference>
<name>A0ABV0JPA2_9CYAN</name>
<dbReference type="PRINTS" id="PR00344">
    <property type="entry name" value="BCTRLSENSOR"/>
</dbReference>
<dbReference type="CDD" id="cd00082">
    <property type="entry name" value="HisKA"/>
    <property type="match status" value="1"/>
</dbReference>
<dbReference type="RefSeq" id="WP_190425212.1">
    <property type="nucleotide sequence ID" value="NZ_JAMPKK010000023.1"/>
</dbReference>
<evidence type="ECO:0000256" key="6">
    <source>
        <dbReference type="ARBA" id="ARBA00023012"/>
    </source>
</evidence>
<feature type="domain" description="PAS" evidence="9">
    <location>
        <begin position="301"/>
        <end position="372"/>
    </location>
</feature>
<feature type="domain" description="PAC" evidence="10">
    <location>
        <begin position="248"/>
        <end position="300"/>
    </location>
</feature>
<evidence type="ECO:0000256" key="7">
    <source>
        <dbReference type="SAM" id="Coils"/>
    </source>
</evidence>
<dbReference type="PROSITE" id="PS50112">
    <property type="entry name" value="PAS"/>
    <property type="match status" value="4"/>
</dbReference>
<keyword evidence="5" id="KW-0418">Kinase</keyword>
<evidence type="ECO:0000256" key="2">
    <source>
        <dbReference type="ARBA" id="ARBA00012438"/>
    </source>
</evidence>
<dbReference type="PROSITE" id="PS50109">
    <property type="entry name" value="HIS_KIN"/>
    <property type="match status" value="1"/>
</dbReference>
<dbReference type="EC" id="2.7.13.3" evidence="2"/>
<feature type="coiled-coil region" evidence="7">
    <location>
        <begin position="128"/>
        <end position="187"/>
    </location>
</feature>
<dbReference type="InterPro" id="IPR005467">
    <property type="entry name" value="His_kinase_dom"/>
</dbReference>
<feature type="domain" description="PAS" evidence="9">
    <location>
        <begin position="560"/>
        <end position="629"/>
    </location>
</feature>
<dbReference type="InterPro" id="IPR036890">
    <property type="entry name" value="HATPase_C_sf"/>
</dbReference>
<proteinExistence type="predicted"/>
<keyword evidence="3" id="KW-0597">Phosphoprotein</keyword>
<dbReference type="Gene3D" id="3.30.450.20">
    <property type="entry name" value="PAS domain"/>
    <property type="match status" value="6"/>
</dbReference>
<dbReference type="InterPro" id="IPR003661">
    <property type="entry name" value="HisK_dim/P_dom"/>
</dbReference>
<evidence type="ECO:0000259" key="8">
    <source>
        <dbReference type="PROSITE" id="PS50109"/>
    </source>
</evidence>
<protein>
    <recommendedName>
        <fullName evidence="2">histidine kinase</fullName>
        <ecNumber evidence="2">2.7.13.3</ecNumber>
    </recommendedName>
</protein>
<dbReference type="InterPro" id="IPR004358">
    <property type="entry name" value="Sig_transdc_His_kin-like_C"/>
</dbReference>
<dbReference type="InterPro" id="IPR013655">
    <property type="entry name" value="PAS_fold_3"/>
</dbReference>
<dbReference type="SUPFAM" id="SSF47384">
    <property type="entry name" value="Homodimeric domain of signal transducing histidine kinase"/>
    <property type="match status" value="1"/>
</dbReference>
<dbReference type="Gene3D" id="1.10.287.130">
    <property type="match status" value="1"/>
</dbReference>
<dbReference type="InterPro" id="IPR035965">
    <property type="entry name" value="PAS-like_dom_sf"/>
</dbReference>
<dbReference type="InterPro" id="IPR000700">
    <property type="entry name" value="PAS-assoc_C"/>
</dbReference>
<keyword evidence="12" id="KW-1185">Reference proteome</keyword>
<keyword evidence="7" id="KW-0175">Coiled coil</keyword>
<dbReference type="Pfam" id="PF02518">
    <property type="entry name" value="HATPase_c"/>
    <property type="match status" value="1"/>
</dbReference>
<comment type="catalytic activity">
    <reaction evidence="1">
        <text>ATP + protein L-histidine = ADP + protein N-phospho-L-histidine.</text>
        <dbReference type="EC" id="2.7.13.3"/>
    </reaction>
</comment>
<dbReference type="PANTHER" id="PTHR43304:SF1">
    <property type="entry name" value="PAC DOMAIN-CONTAINING PROTEIN"/>
    <property type="match status" value="1"/>
</dbReference>
<sequence>MNVPDNAELLQLLAEHTPAAIAIFDRDMRYLITSRRWLTDYGLTNQDIIGRSHYEVFPEIPHRWKQIHQRSLAGEVQKCEAAPFPRADGTIDWVNWELHPWRQSSGDIGGILMMTQVITESTAVKAVNTSTEAALKQAKEALEIIVEERTAELNNAIDQLQVEIAQRAQVEEALKESQQRLQAILDNSPALIYLKDTQGRYLLVNRQCEAVFHINKEELEGKTDYDIFPKQIADTFRYNDQNVLAAKTPMELEEVALQDDIHTYLALKFPLCDENGVPYALCGISTDITERKAVEEELIKERNFSRTLTEACPAFFVTISADGKVQMMNPAMLNALGYTVEEVVGKDYLPMFVPETDQAGVLEILECLVKFRGSNVHTNEVLTKTGEKRLVEWHGTLVFKETGEDGCSTVDFFMAVGIDISDRQQTLAALRESEEQFRFTFEQAAVGICHISLDGHWLFVNQKVCHLLGYTQEELKALTFGDVTHPDDLNSDLEYIRQLLAGEIQSYSIQKRYIRQDGSLVWVQLTPMLVREESGKPKYFITVIQDISSRIALEKELALRQRLFDTFFNAAPAGLGIFDDQLRYVQINEALAEINGVSRQEHFGKSLREVVPSVAQALEPMYHRILIQGESFINQEVSAKTPKQPDIVRHWITSNFPLLGEDDRPLGVGVVVFEISDRKRAEEALQKSEYRNRALIQALPDLLFRMSFDGTYLDFHAPTEDSLLMRPSLFMGKKIHEVMPPEVAEFTMQNLLTAIATGEPQIYEYQIQAMDGKMRDYEARYAVSGETEALVIVRDISDKKAAEHALKASEAQLREQAQELQKTLRELQKTQFQLIQSEKMSSLGQLVAGVAHEINNPVSFIYGNITPATEYAEDLLRLLQLYQEQYPNPTREITEEIKAIDLDFLKGDFPKVLSSMKMGATRICDIVLSLRTFSRLDEAEMKEVDIHEGIESTLMILENRLRVQPNRPEIQVIKTYGNLPKVDCYAGQLNQVFMNIISNAIDALEIGTRDWGLGTGETRIDQEEEALSSLSSVPTIRICTEVRGSNHVSIRIADNGSGINEEVRRRIFDPFYTTKPIGKGTGLGLSISYQIVVEKHSGSLRCFSQMGKGTEFVIKIPIHQVHC</sequence>
<evidence type="ECO:0000259" key="10">
    <source>
        <dbReference type="PROSITE" id="PS50113"/>
    </source>
</evidence>
<dbReference type="InterPro" id="IPR052162">
    <property type="entry name" value="Sensor_kinase/Photoreceptor"/>
</dbReference>
<organism evidence="11 12">
    <name type="scientific">Funiculus sociatus GB2-A5</name>
    <dbReference type="NCBI Taxonomy" id="2933946"/>
    <lineage>
        <taxon>Bacteria</taxon>
        <taxon>Bacillati</taxon>
        <taxon>Cyanobacteriota</taxon>
        <taxon>Cyanophyceae</taxon>
        <taxon>Coleofasciculales</taxon>
        <taxon>Coleofasciculaceae</taxon>
        <taxon>Funiculus</taxon>
    </lineage>
</organism>
<dbReference type="Gene3D" id="3.30.565.10">
    <property type="entry name" value="Histidine kinase-like ATPase, C-terminal domain"/>
    <property type="match status" value="1"/>
</dbReference>
<dbReference type="Proteomes" id="UP001442494">
    <property type="component" value="Unassembled WGS sequence"/>
</dbReference>
<evidence type="ECO:0000256" key="4">
    <source>
        <dbReference type="ARBA" id="ARBA00022679"/>
    </source>
</evidence>
<dbReference type="EMBL" id="JAMPKK010000023">
    <property type="protein sequence ID" value="MEP0865264.1"/>
    <property type="molecule type" value="Genomic_DNA"/>
</dbReference>
<feature type="domain" description="PAC" evidence="10">
    <location>
        <begin position="507"/>
        <end position="559"/>
    </location>
</feature>
<dbReference type="Pfam" id="PF00989">
    <property type="entry name" value="PAS"/>
    <property type="match status" value="1"/>
</dbReference>
<dbReference type="PANTHER" id="PTHR43304">
    <property type="entry name" value="PHYTOCHROME-LIKE PROTEIN CPH1"/>
    <property type="match status" value="1"/>
</dbReference>
<evidence type="ECO:0000313" key="12">
    <source>
        <dbReference type="Proteomes" id="UP001442494"/>
    </source>
</evidence>
<dbReference type="InterPro" id="IPR003594">
    <property type="entry name" value="HATPase_dom"/>
</dbReference>
<keyword evidence="6" id="KW-0902">Two-component regulatory system</keyword>
<gene>
    <name evidence="11" type="ORF">NDI37_12380</name>
</gene>
<dbReference type="CDD" id="cd00130">
    <property type="entry name" value="PAS"/>
    <property type="match status" value="4"/>
</dbReference>
<comment type="caution">
    <text evidence="11">The sequence shown here is derived from an EMBL/GenBank/DDBJ whole genome shotgun (WGS) entry which is preliminary data.</text>
</comment>
<dbReference type="InterPro" id="IPR036097">
    <property type="entry name" value="HisK_dim/P_sf"/>
</dbReference>
<dbReference type="InterPro" id="IPR000014">
    <property type="entry name" value="PAS"/>
</dbReference>
<dbReference type="SMART" id="SM00387">
    <property type="entry name" value="HATPase_c"/>
    <property type="match status" value="1"/>
</dbReference>
<evidence type="ECO:0000256" key="5">
    <source>
        <dbReference type="ARBA" id="ARBA00022777"/>
    </source>
</evidence>
<dbReference type="InterPro" id="IPR013767">
    <property type="entry name" value="PAS_fold"/>
</dbReference>
<dbReference type="PROSITE" id="PS50113">
    <property type="entry name" value="PAC"/>
    <property type="match status" value="2"/>
</dbReference>
<feature type="domain" description="Histidine kinase" evidence="8">
    <location>
        <begin position="849"/>
        <end position="1120"/>
    </location>
</feature>
<reference evidence="11 12" key="1">
    <citation type="submission" date="2022-04" db="EMBL/GenBank/DDBJ databases">
        <title>Positive selection, recombination, and allopatry shape intraspecific diversity of widespread and dominant cyanobacteria.</title>
        <authorList>
            <person name="Wei J."/>
            <person name="Shu W."/>
            <person name="Hu C."/>
        </authorList>
    </citation>
    <scope>NUCLEOTIDE SEQUENCE [LARGE SCALE GENOMIC DNA]</scope>
    <source>
        <strain evidence="11 12">GB2-A5</strain>
    </source>
</reference>
<feature type="coiled-coil region" evidence="7">
    <location>
        <begin position="799"/>
        <end position="833"/>
    </location>
</feature>
<dbReference type="InterPro" id="IPR013656">
    <property type="entry name" value="PAS_4"/>
</dbReference>
<evidence type="ECO:0000256" key="3">
    <source>
        <dbReference type="ARBA" id="ARBA00022553"/>
    </source>
</evidence>
<dbReference type="Pfam" id="PF08448">
    <property type="entry name" value="PAS_4"/>
    <property type="match status" value="4"/>
</dbReference>